<evidence type="ECO:0000256" key="1">
    <source>
        <dbReference type="SAM" id="Phobius"/>
    </source>
</evidence>
<accession>A0A512PPX4</accession>
<feature type="transmembrane region" description="Helical" evidence="1">
    <location>
        <begin position="18"/>
        <end position="38"/>
    </location>
</feature>
<evidence type="ECO:0000313" key="2">
    <source>
        <dbReference type="EMBL" id="GEP73240.1"/>
    </source>
</evidence>
<evidence type="ECO:0008006" key="4">
    <source>
        <dbReference type="Google" id="ProtNLM"/>
    </source>
</evidence>
<dbReference type="OrthoDB" id="3232508at2"/>
<keyword evidence="1" id="KW-0472">Membrane</keyword>
<dbReference type="InterPro" id="IPR021707">
    <property type="entry name" value="DUF3290"/>
</dbReference>
<dbReference type="AlphaFoldDB" id="A0A512PPX4"/>
<proteinExistence type="predicted"/>
<dbReference type="EMBL" id="BKAM01000059">
    <property type="protein sequence ID" value="GEP73240.1"/>
    <property type="molecule type" value="Genomic_DNA"/>
</dbReference>
<evidence type="ECO:0000313" key="3">
    <source>
        <dbReference type="Proteomes" id="UP000321569"/>
    </source>
</evidence>
<keyword evidence="1" id="KW-0812">Transmembrane</keyword>
<feature type="transmembrane region" description="Helical" evidence="1">
    <location>
        <begin position="50"/>
        <end position="66"/>
    </location>
</feature>
<dbReference type="Pfam" id="PF11694">
    <property type="entry name" value="DUF3290"/>
    <property type="match status" value="1"/>
</dbReference>
<keyword evidence="1" id="KW-1133">Transmembrane helix</keyword>
<dbReference type="RefSeq" id="WP_054748990.1">
    <property type="nucleotide sequence ID" value="NZ_BKAM01000059.1"/>
</dbReference>
<sequence>MTFYTYNYLHQSQGNWQYARMIILSVLALIFIVFLIHYLRNRLDVKYKDLSIIVGTLLLLILAMQYDDFSAVQSASKQTGQITTVVKESAKRLGVAPQKVSINSTSQNANLMIKTPKGIFRIDYNSDGTQFVLEKVELHDQHDIKVEGKA</sequence>
<organism evidence="2 3">
    <name type="scientific">Lentilactobacillus rapi</name>
    <dbReference type="NCBI Taxonomy" id="481723"/>
    <lineage>
        <taxon>Bacteria</taxon>
        <taxon>Bacillati</taxon>
        <taxon>Bacillota</taxon>
        <taxon>Bacilli</taxon>
        <taxon>Lactobacillales</taxon>
        <taxon>Lactobacillaceae</taxon>
        <taxon>Lentilactobacillus</taxon>
    </lineage>
</organism>
<dbReference type="STRING" id="1423795.FD12_GL001957"/>
<name>A0A512PPX4_9LACO</name>
<protein>
    <recommendedName>
        <fullName evidence="4">DUF3290 domain-containing protein</fullName>
    </recommendedName>
</protein>
<gene>
    <name evidence="2" type="ORF">LRA02_21080</name>
</gene>
<comment type="caution">
    <text evidence="2">The sequence shown here is derived from an EMBL/GenBank/DDBJ whole genome shotgun (WGS) entry which is preliminary data.</text>
</comment>
<dbReference type="Proteomes" id="UP000321569">
    <property type="component" value="Unassembled WGS sequence"/>
</dbReference>
<reference evidence="2 3" key="1">
    <citation type="submission" date="2019-07" db="EMBL/GenBank/DDBJ databases">
        <title>Whole genome shotgun sequence of Lactobacillus rapi NBRC 109618.</title>
        <authorList>
            <person name="Hosoyama A."/>
            <person name="Uohara A."/>
            <person name="Ohji S."/>
            <person name="Ichikawa N."/>
        </authorList>
    </citation>
    <scope>NUCLEOTIDE SEQUENCE [LARGE SCALE GENOMIC DNA]</scope>
    <source>
        <strain evidence="2 3">NBRC 109618</strain>
    </source>
</reference>